<keyword evidence="4" id="KW-1185">Reference proteome</keyword>
<accession>A0A4P9Y756</accession>
<keyword evidence="1" id="KW-1133">Transmembrane helix</keyword>
<dbReference type="PANTHER" id="PTHR12630">
    <property type="entry name" value="N-LINKED OLIGOSACCHARIDE PROCESSING"/>
    <property type="match status" value="1"/>
</dbReference>
<proteinExistence type="predicted"/>
<dbReference type="InterPro" id="IPR039794">
    <property type="entry name" value="Gtb1-like"/>
</dbReference>
<keyword evidence="1" id="KW-0812">Transmembrane</keyword>
<reference evidence="4" key="1">
    <citation type="journal article" date="2018" name="Nat. Microbiol.">
        <title>Leveraging single-cell genomics to expand the fungal tree of life.</title>
        <authorList>
            <person name="Ahrendt S.R."/>
            <person name="Quandt C.A."/>
            <person name="Ciobanu D."/>
            <person name="Clum A."/>
            <person name="Salamov A."/>
            <person name="Andreopoulos B."/>
            <person name="Cheng J.F."/>
            <person name="Woyke T."/>
            <person name="Pelin A."/>
            <person name="Henrissat B."/>
            <person name="Reynolds N.K."/>
            <person name="Benny G.L."/>
            <person name="Smith M.E."/>
            <person name="James T.Y."/>
            <person name="Grigoriev I.V."/>
        </authorList>
    </citation>
    <scope>NUCLEOTIDE SEQUENCE [LARGE SCALE GENOMIC DNA]</scope>
</reference>
<dbReference type="EMBL" id="KZ987786">
    <property type="protein sequence ID" value="RKP14833.1"/>
    <property type="molecule type" value="Genomic_DNA"/>
</dbReference>
<evidence type="ECO:0000259" key="2">
    <source>
        <dbReference type="Pfam" id="PF12999"/>
    </source>
</evidence>
<feature type="transmembrane region" description="Helical" evidence="1">
    <location>
        <begin position="20"/>
        <end position="46"/>
    </location>
</feature>
<keyword evidence="1" id="KW-0472">Membrane</keyword>
<sequence>MSFMTPAHHVSRVVHAFGKIELFGLGLLVTMIPVALLTLATLHLVVASDTSGALRGVSLEAASMYAPDEQGLWKCLDGSKTLKWDRVNDNYCDCADGSDEPGTAACPNSTFYCVNSGHNPTTIPAWKVDDGLCEPECCDGSDEADGTCPNQCAEAHVAFLEHQAATRRILQAGVQQREKYLEYGRGSKESSREG</sequence>
<feature type="domain" description="Glucosidase II beta subunit N-terminal" evidence="2">
    <location>
        <begin position="45"/>
        <end position="182"/>
    </location>
</feature>
<dbReference type="GO" id="GO:0017177">
    <property type="term" value="C:glucosidase II complex"/>
    <property type="evidence" value="ECO:0007669"/>
    <property type="project" value="TreeGrafter"/>
</dbReference>
<evidence type="ECO:0000256" key="1">
    <source>
        <dbReference type="SAM" id="Phobius"/>
    </source>
</evidence>
<protein>
    <submittedName>
        <fullName evidence="3">Glucosidase II beta subunit-like-domain-containing protein</fullName>
    </submittedName>
</protein>
<evidence type="ECO:0000313" key="3">
    <source>
        <dbReference type="EMBL" id="RKP14833.1"/>
    </source>
</evidence>
<dbReference type="OrthoDB" id="28322at2759"/>
<evidence type="ECO:0000313" key="4">
    <source>
        <dbReference type="Proteomes" id="UP000267251"/>
    </source>
</evidence>
<name>A0A4P9Y756_9FUNG</name>
<dbReference type="Proteomes" id="UP000267251">
    <property type="component" value="Unassembled WGS sequence"/>
</dbReference>
<gene>
    <name evidence="3" type="ORF">BJ684DRAFT_18800</name>
</gene>
<dbReference type="GO" id="GO:0006491">
    <property type="term" value="P:N-glycan processing"/>
    <property type="evidence" value="ECO:0007669"/>
    <property type="project" value="TreeGrafter"/>
</dbReference>
<dbReference type="PANTHER" id="PTHR12630:SF1">
    <property type="entry name" value="GLUCOSIDASE 2 SUBUNIT BETA"/>
    <property type="match status" value="1"/>
</dbReference>
<dbReference type="AlphaFoldDB" id="A0A4P9Y756"/>
<organism evidence="3 4">
    <name type="scientific">Piptocephalis cylindrospora</name>
    <dbReference type="NCBI Taxonomy" id="1907219"/>
    <lineage>
        <taxon>Eukaryota</taxon>
        <taxon>Fungi</taxon>
        <taxon>Fungi incertae sedis</taxon>
        <taxon>Zoopagomycota</taxon>
        <taxon>Zoopagomycotina</taxon>
        <taxon>Zoopagomycetes</taxon>
        <taxon>Zoopagales</taxon>
        <taxon>Piptocephalidaceae</taxon>
        <taxon>Piptocephalis</taxon>
    </lineage>
</organism>
<dbReference type="Pfam" id="PF12999">
    <property type="entry name" value="PRKCSH-like"/>
    <property type="match status" value="1"/>
</dbReference>
<dbReference type="InterPro" id="IPR028146">
    <property type="entry name" value="PRKCSH_N"/>
</dbReference>